<gene>
    <name evidence="2" type="ORF">NC661_13805</name>
</gene>
<feature type="transmembrane region" description="Helical" evidence="1">
    <location>
        <begin position="58"/>
        <end position="77"/>
    </location>
</feature>
<evidence type="ECO:0000313" key="3">
    <source>
        <dbReference type="Proteomes" id="UP001145072"/>
    </source>
</evidence>
<reference evidence="2" key="1">
    <citation type="submission" date="2022-06" db="EMBL/GenBank/DDBJ databases">
        <title>Aquibacillus sp. a new bacterium isolated from soil saline samples.</title>
        <authorList>
            <person name="Galisteo C."/>
            <person name="De La Haba R."/>
            <person name="Sanchez-Porro C."/>
            <person name="Ventosa A."/>
        </authorList>
    </citation>
    <scope>NUCLEOTIDE SEQUENCE</scope>
    <source>
        <strain evidence="2">JCM 12387</strain>
    </source>
</reference>
<evidence type="ECO:0000256" key="1">
    <source>
        <dbReference type="SAM" id="Phobius"/>
    </source>
</evidence>
<dbReference type="EMBL" id="JAMQJZ010000011">
    <property type="protein sequence ID" value="MDC3421447.1"/>
    <property type="molecule type" value="Genomic_DNA"/>
</dbReference>
<accession>A0A9X4AIS4</accession>
<feature type="transmembrane region" description="Helical" evidence="1">
    <location>
        <begin position="133"/>
        <end position="158"/>
    </location>
</feature>
<feature type="transmembrane region" description="Helical" evidence="1">
    <location>
        <begin position="450"/>
        <end position="470"/>
    </location>
</feature>
<dbReference type="Proteomes" id="UP001145072">
    <property type="component" value="Unassembled WGS sequence"/>
</dbReference>
<feature type="transmembrane region" description="Helical" evidence="1">
    <location>
        <begin position="164"/>
        <end position="189"/>
    </location>
</feature>
<keyword evidence="3" id="KW-1185">Reference proteome</keyword>
<feature type="transmembrane region" description="Helical" evidence="1">
    <location>
        <begin position="515"/>
        <end position="532"/>
    </location>
</feature>
<feature type="transmembrane region" description="Helical" evidence="1">
    <location>
        <begin position="376"/>
        <end position="394"/>
    </location>
</feature>
<organism evidence="2 3">
    <name type="scientific">Aquibacillus koreensis</name>
    <dbReference type="NCBI Taxonomy" id="279446"/>
    <lineage>
        <taxon>Bacteria</taxon>
        <taxon>Bacillati</taxon>
        <taxon>Bacillota</taxon>
        <taxon>Bacilli</taxon>
        <taxon>Bacillales</taxon>
        <taxon>Bacillaceae</taxon>
        <taxon>Aquibacillus</taxon>
    </lineage>
</organism>
<protein>
    <submittedName>
        <fullName evidence="2">Uncharacterized protein</fullName>
    </submittedName>
</protein>
<feature type="transmembrane region" description="Helical" evidence="1">
    <location>
        <begin position="425"/>
        <end position="444"/>
    </location>
</feature>
<keyword evidence="1" id="KW-1133">Transmembrane helix</keyword>
<keyword evidence="1" id="KW-0812">Transmembrane</keyword>
<sequence length="539" mass="62320">MRNFLSLRILDRFQFIFRFLGIEYEMMRKILAMKLTMDQRRVPTIFNQSKNKETGNQFFKSLGLYALYGLILIPFIVMGDHYVFQMSIVFGISMFILMTSMISDFSTVLLDVRDKAILDTKPVKKKTISASKIVHVSIYMIQLTGAFALIPIIVSIFVKGILFGLIFILEIILIGLFIVVLTALVYIFILRFFNGERLKDIINYVQILLSVGIAVGYQVLIRSFEFVDLDVTFHFQWWHIFIPPMWYGAPFELILNQNGSKAIILFSILALIVPLISIFIYALLVPSFERNLQKLLNNSGDNKKKKLRVDRFWQKVMCRTKEERTFYLFAIRMMKQEREFKLKVYPLLGMSFIFPFIFVANFLSMESFGDLSNTKMYLTIYFINIIIPSIVHMVKFSGKYKGAWIYRATPIQDQASIYRATLKAFLVKLYFPVFFVTSIVFVSIHSFTIILDLAVVLAVAFLHTIISYKALNNELYPFSQSFAFAQETNVANNILMMIIGGVFAGIHFIASVIPFGLYGYLVILIVVNLVLWQKGFRTS</sequence>
<dbReference type="AlphaFoldDB" id="A0A9X4AIS4"/>
<feature type="transmembrane region" description="Helical" evidence="1">
    <location>
        <begin position="342"/>
        <end position="364"/>
    </location>
</feature>
<name>A0A9X4AIS4_9BACI</name>
<evidence type="ECO:0000313" key="2">
    <source>
        <dbReference type="EMBL" id="MDC3421447.1"/>
    </source>
</evidence>
<feature type="transmembrane region" description="Helical" evidence="1">
    <location>
        <begin position="83"/>
        <end position="112"/>
    </location>
</feature>
<feature type="transmembrane region" description="Helical" evidence="1">
    <location>
        <begin position="490"/>
        <end position="509"/>
    </location>
</feature>
<keyword evidence="1" id="KW-0472">Membrane</keyword>
<feature type="transmembrane region" description="Helical" evidence="1">
    <location>
        <begin position="262"/>
        <end position="284"/>
    </location>
</feature>
<feature type="transmembrane region" description="Helical" evidence="1">
    <location>
        <begin position="201"/>
        <end position="220"/>
    </location>
</feature>
<dbReference type="RefSeq" id="WP_259870219.1">
    <property type="nucleotide sequence ID" value="NZ_JAOALK010000047.1"/>
</dbReference>
<proteinExistence type="predicted"/>
<comment type="caution">
    <text evidence="2">The sequence shown here is derived from an EMBL/GenBank/DDBJ whole genome shotgun (WGS) entry which is preliminary data.</text>
</comment>